<gene>
    <name evidence="1" type="ORF">E2C01_010757</name>
</gene>
<comment type="caution">
    <text evidence="1">The sequence shown here is derived from an EMBL/GenBank/DDBJ whole genome shotgun (WGS) entry which is preliminary data.</text>
</comment>
<organism evidence="1 2">
    <name type="scientific">Portunus trituberculatus</name>
    <name type="common">Swimming crab</name>
    <name type="synonym">Neptunus trituberculatus</name>
    <dbReference type="NCBI Taxonomy" id="210409"/>
    <lineage>
        <taxon>Eukaryota</taxon>
        <taxon>Metazoa</taxon>
        <taxon>Ecdysozoa</taxon>
        <taxon>Arthropoda</taxon>
        <taxon>Crustacea</taxon>
        <taxon>Multicrustacea</taxon>
        <taxon>Malacostraca</taxon>
        <taxon>Eumalacostraca</taxon>
        <taxon>Eucarida</taxon>
        <taxon>Decapoda</taxon>
        <taxon>Pleocyemata</taxon>
        <taxon>Brachyura</taxon>
        <taxon>Eubrachyura</taxon>
        <taxon>Portunoidea</taxon>
        <taxon>Portunidae</taxon>
        <taxon>Portuninae</taxon>
        <taxon>Portunus</taxon>
    </lineage>
</organism>
<protein>
    <submittedName>
        <fullName evidence="1">Uncharacterized protein</fullName>
    </submittedName>
</protein>
<dbReference type="EMBL" id="VSRR010000628">
    <property type="protein sequence ID" value="MPC17888.1"/>
    <property type="molecule type" value="Genomic_DNA"/>
</dbReference>
<dbReference type="Proteomes" id="UP000324222">
    <property type="component" value="Unassembled WGS sequence"/>
</dbReference>
<name>A0A5B7D993_PORTR</name>
<keyword evidence="2" id="KW-1185">Reference proteome</keyword>
<evidence type="ECO:0000313" key="2">
    <source>
        <dbReference type="Proteomes" id="UP000324222"/>
    </source>
</evidence>
<accession>A0A5B7D993</accession>
<proteinExistence type="predicted"/>
<reference evidence="1 2" key="1">
    <citation type="submission" date="2019-05" db="EMBL/GenBank/DDBJ databases">
        <title>Another draft genome of Portunus trituberculatus and its Hox gene families provides insights of decapod evolution.</title>
        <authorList>
            <person name="Jeong J.-H."/>
            <person name="Song I."/>
            <person name="Kim S."/>
            <person name="Choi T."/>
            <person name="Kim D."/>
            <person name="Ryu S."/>
            <person name="Kim W."/>
        </authorList>
    </citation>
    <scope>NUCLEOTIDE SEQUENCE [LARGE SCALE GENOMIC DNA]</scope>
    <source>
        <tissue evidence="1">Muscle</tissue>
    </source>
</reference>
<sequence>MCTCEKEEEDKRLQTPRYLYTHPLSVILLSLPPHKGYLELLTQTDLTCFPPFYFVRFICSPRHLASVLTITRPLASSMTLDDQDARESNDRPLRLVSEQVITFLVPLAVSAYPCVELAAYANALQERRVSVFLRSNAHRPPRQVVVCHLADAAAVLCRSIIRMAALKSVRLAV</sequence>
<dbReference type="AlphaFoldDB" id="A0A5B7D993"/>
<evidence type="ECO:0000313" key="1">
    <source>
        <dbReference type="EMBL" id="MPC17888.1"/>
    </source>
</evidence>